<dbReference type="GO" id="GO:0006598">
    <property type="term" value="P:polyamine catabolic process"/>
    <property type="evidence" value="ECO:0007669"/>
    <property type="project" value="TreeGrafter"/>
</dbReference>
<dbReference type="EMBL" id="WTYV01000002">
    <property type="protein sequence ID" value="MXO71090.1"/>
    <property type="molecule type" value="Genomic_DNA"/>
</dbReference>
<dbReference type="PROSITE" id="PS51273">
    <property type="entry name" value="GATASE_TYPE_1"/>
    <property type="match status" value="1"/>
</dbReference>
<dbReference type="AlphaFoldDB" id="A0A844YVP2"/>
<keyword evidence="2" id="KW-1185">Reference proteome</keyword>
<protein>
    <submittedName>
        <fullName evidence="1">Gamma-glutamyl-gamma-aminobutyrate hydrolase family protein</fullName>
    </submittedName>
</protein>
<dbReference type="OrthoDB" id="9813383at2"/>
<dbReference type="RefSeq" id="WP_160771041.1">
    <property type="nucleotide sequence ID" value="NZ_WTYV01000002.1"/>
</dbReference>
<dbReference type="Pfam" id="PF07722">
    <property type="entry name" value="Peptidase_C26"/>
    <property type="match status" value="1"/>
</dbReference>
<evidence type="ECO:0000313" key="1">
    <source>
        <dbReference type="EMBL" id="MXO71090.1"/>
    </source>
</evidence>
<dbReference type="Proteomes" id="UP000466966">
    <property type="component" value="Unassembled WGS sequence"/>
</dbReference>
<dbReference type="PANTHER" id="PTHR43235:SF1">
    <property type="entry name" value="GLUTAMINE AMIDOTRANSFERASE PB2B2.05-RELATED"/>
    <property type="match status" value="1"/>
</dbReference>
<dbReference type="CDD" id="cd01745">
    <property type="entry name" value="GATase1_2"/>
    <property type="match status" value="1"/>
</dbReference>
<sequence length="247" mass="26598">MSDKRRPVLGIIACQRRVGIEPAQTVIERYIRPTMRYADVAALIVPSLPDLMGVAEVAPLLDGVLLTGSPSNVAPERYGEEAGEGPFDPGRDDIAMGLVDAMTRAGKPVFGICRGFQEINVALGGTLRRDTSASDDLLRHHAPDDVEFNAMFDHLHPVELIPGGVLAQAFGKDRITVNSVHFQGVGRLADGLAVEATAPDGLVEAYSTHIGKAPVIAVQWHPEWGTEDNEDSQAFFRLLGRTLRGEG</sequence>
<organism evidence="1 2">
    <name type="scientific">Alteraurantiacibacter buctensis</name>
    <dbReference type="NCBI Taxonomy" id="1503981"/>
    <lineage>
        <taxon>Bacteria</taxon>
        <taxon>Pseudomonadati</taxon>
        <taxon>Pseudomonadota</taxon>
        <taxon>Alphaproteobacteria</taxon>
        <taxon>Sphingomonadales</taxon>
        <taxon>Erythrobacteraceae</taxon>
        <taxon>Alteraurantiacibacter</taxon>
    </lineage>
</organism>
<proteinExistence type="predicted"/>
<dbReference type="GO" id="GO:0033969">
    <property type="term" value="F:gamma-glutamyl-gamma-aminobutyrate hydrolase activity"/>
    <property type="evidence" value="ECO:0007669"/>
    <property type="project" value="TreeGrafter"/>
</dbReference>
<dbReference type="GO" id="GO:0005829">
    <property type="term" value="C:cytosol"/>
    <property type="evidence" value="ECO:0007669"/>
    <property type="project" value="TreeGrafter"/>
</dbReference>
<dbReference type="SUPFAM" id="SSF52317">
    <property type="entry name" value="Class I glutamine amidotransferase-like"/>
    <property type="match status" value="1"/>
</dbReference>
<gene>
    <name evidence="1" type="ORF">GRI99_05495</name>
</gene>
<dbReference type="InterPro" id="IPR011697">
    <property type="entry name" value="Peptidase_C26"/>
</dbReference>
<accession>A0A844YVP2</accession>
<evidence type="ECO:0000313" key="2">
    <source>
        <dbReference type="Proteomes" id="UP000466966"/>
    </source>
</evidence>
<keyword evidence="1" id="KW-0378">Hydrolase</keyword>
<dbReference type="InterPro" id="IPR029062">
    <property type="entry name" value="Class_I_gatase-like"/>
</dbReference>
<dbReference type="Gene3D" id="3.40.50.880">
    <property type="match status" value="1"/>
</dbReference>
<dbReference type="PANTHER" id="PTHR43235">
    <property type="entry name" value="GLUTAMINE AMIDOTRANSFERASE PB2B2.05-RELATED"/>
    <property type="match status" value="1"/>
</dbReference>
<comment type="caution">
    <text evidence="1">The sequence shown here is derived from an EMBL/GenBank/DDBJ whole genome shotgun (WGS) entry which is preliminary data.</text>
</comment>
<reference evidence="1 2" key="1">
    <citation type="submission" date="2019-12" db="EMBL/GenBank/DDBJ databases">
        <title>Genomic-based taxomic classification of the family Erythrobacteraceae.</title>
        <authorList>
            <person name="Xu L."/>
        </authorList>
    </citation>
    <scope>NUCLEOTIDE SEQUENCE [LARGE SCALE GENOMIC DNA]</scope>
    <source>
        <strain evidence="1 2">M0322</strain>
    </source>
</reference>
<dbReference type="InterPro" id="IPR044668">
    <property type="entry name" value="PuuD-like"/>
</dbReference>
<name>A0A844YVP2_9SPHN</name>